<dbReference type="Gene3D" id="2.60.40.10">
    <property type="entry name" value="Immunoglobulins"/>
    <property type="match status" value="2"/>
</dbReference>
<feature type="region of interest" description="Disordered" evidence="4">
    <location>
        <begin position="147"/>
        <end position="182"/>
    </location>
</feature>
<protein>
    <submittedName>
        <fullName evidence="5">Uncharacterized protein</fullName>
    </submittedName>
</protein>
<dbReference type="Pfam" id="PF00630">
    <property type="entry name" value="Filamin"/>
    <property type="match status" value="2"/>
</dbReference>
<dbReference type="GO" id="GO:0007399">
    <property type="term" value="P:nervous system development"/>
    <property type="evidence" value="ECO:0007669"/>
    <property type="project" value="UniProtKB-ARBA"/>
</dbReference>
<dbReference type="InterPro" id="IPR013783">
    <property type="entry name" value="Ig-like_fold"/>
</dbReference>
<dbReference type="InterPro" id="IPR014756">
    <property type="entry name" value="Ig_E-set"/>
</dbReference>
<dbReference type="STRING" id="8022.A0A060YQI4"/>
<evidence type="ECO:0000313" key="5">
    <source>
        <dbReference type="EMBL" id="CDQ94113.1"/>
    </source>
</evidence>
<dbReference type="GO" id="GO:0030036">
    <property type="term" value="P:actin cytoskeleton organization"/>
    <property type="evidence" value="ECO:0007669"/>
    <property type="project" value="InterPro"/>
</dbReference>
<reference evidence="5" key="1">
    <citation type="journal article" date="2014" name="Nat. Commun.">
        <title>The rainbow trout genome provides novel insights into evolution after whole-genome duplication in vertebrates.</title>
        <authorList>
            <person name="Berthelot C."/>
            <person name="Brunet F."/>
            <person name="Chalopin D."/>
            <person name="Juanchich A."/>
            <person name="Bernard M."/>
            <person name="Noel B."/>
            <person name="Bento P."/>
            <person name="Da Silva C."/>
            <person name="Labadie K."/>
            <person name="Alberti A."/>
            <person name="Aury J.M."/>
            <person name="Louis A."/>
            <person name="Dehais P."/>
            <person name="Bardou P."/>
            <person name="Montfort J."/>
            <person name="Klopp C."/>
            <person name="Cabau C."/>
            <person name="Gaspin C."/>
            <person name="Thorgaard G.H."/>
            <person name="Boussaha M."/>
            <person name="Quillet E."/>
            <person name="Guyomard R."/>
            <person name="Galiana D."/>
            <person name="Bobe J."/>
            <person name="Volff J.N."/>
            <person name="Genet C."/>
            <person name="Wincker P."/>
            <person name="Jaillon O."/>
            <person name="Roest Crollius H."/>
            <person name="Guiguen Y."/>
        </authorList>
    </citation>
    <scope>NUCLEOTIDE SEQUENCE [LARGE SCALE GENOMIC DNA]</scope>
</reference>
<dbReference type="PANTHER" id="PTHR38537:SF14">
    <property type="entry name" value="FILAMIN C, GAMMA A (ACTIN-BINDING PROTEIN 280)"/>
    <property type="match status" value="1"/>
</dbReference>
<dbReference type="PaxDb" id="8022-A0A060YQI4"/>
<evidence type="ECO:0000256" key="2">
    <source>
        <dbReference type="ARBA" id="ARBA00022737"/>
    </source>
</evidence>
<reference evidence="5" key="2">
    <citation type="submission" date="2014-03" db="EMBL/GenBank/DDBJ databases">
        <authorList>
            <person name="Genoscope - CEA"/>
        </authorList>
    </citation>
    <scope>NUCLEOTIDE SEQUENCE</scope>
</reference>
<name>A0A060YQI4_ONCMY</name>
<sequence>MVLKPAVFTVETLQAGQAEVLVYVTDPEGHTEEATVVFNNDKNRTYTVTYVPKVEGVHKVKVLFAGQDIDKSPYTVNVAKAMGDPNKVQARGPGLEPTGNVANKPTYFDIYTAGAGNGDVSVVVVDPEGKKDTVELILENKGDSVSVAPTGPCWRAPTPSTSCSRVRRSPRAPSKFKSQRVS</sequence>
<feature type="repeat" description="Filamin" evidence="3">
    <location>
        <begin position="1"/>
        <end position="78"/>
    </location>
</feature>
<dbReference type="InterPro" id="IPR044801">
    <property type="entry name" value="Filamin"/>
</dbReference>
<dbReference type="PANTHER" id="PTHR38537">
    <property type="entry name" value="JITTERBUG, ISOFORM N"/>
    <property type="match status" value="1"/>
</dbReference>
<keyword evidence="2" id="KW-0677">Repeat</keyword>
<dbReference type="PROSITE" id="PS50194">
    <property type="entry name" value="FILAMIN_REPEAT"/>
    <property type="match status" value="2"/>
</dbReference>
<feature type="repeat" description="Filamin" evidence="3">
    <location>
        <begin position="80"/>
        <end position="149"/>
    </location>
</feature>
<dbReference type="Proteomes" id="UP000193380">
    <property type="component" value="Unassembled WGS sequence"/>
</dbReference>
<dbReference type="InterPro" id="IPR017868">
    <property type="entry name" value="Filamin/ABP280_repeat-like"/>
</dbReference>
<evidence type="ECO:0000313" key="6">
    <source>
        <dbReference type="Proteomes" id="UP000193380"/>
    </source>
</evidence>
<evidence type="ECO:0000256" key="4">
    <source>
        <dbReference type="SAM" id="MobiDB-lite"/>
    </source>
</evidence>
<dbReference type="GO" id="GO:0051015">
    <property type="term" value="F:actin filament binding"/>
    <property type="evidence" value="ECO:0007669"/>
    <property type="project" value="InterPro"/>
</dbReference>
<dbReference type="AlphaFoldDB" id="A0A060YQI4"/>
<evidence type="ECO:0000256" key="1">
    <source>
        <dbReference type="ARBA" id="ARBA00009238"/>
    </source>
</evidence>
<dbReference type="SMART" id="SM00557">
    <property type="entry name" value="IG_FLMN"/>
    <property type="match status" value="2"/>
</dbReference>
<proteinExistence type="inferred from homology"/>
<evidence type="ECO:0000256" key="3">
    <source>
        <dbReference type="PROSITE-ProRule" id="PRU00087"/>
    </source>
</evidence>
<comment type="similarity">
    <text evidence="1">Belongs to the filamin family.</text>
</comment>
<dbReference type="EMBL" id="FR916872">
    <property type="protein sequence ID" value="CDQ94113.1"/>
    <property type="molecule type" value="Genomic_DNA"/>
</dbReference>
<accession>A0A060YQI4</accession>
<dbReference type="InterPro" id="IPR001298">
    <property type="entry name" value="Filamin/ABP280_rpt"/>
</dbReference>
<dbReference type="SUPFAM" id="SSF81296">
    <property type="entry name" value="E set domains"/>
    <property type="match status" value="2"/>
</dbReference>
<organism evidence="5 6">
    <name type="scientific">Oncorhynchus mykiss</name>
    <name type="common">Rainbow trout</name>
    <name type="synonym">Salmo gairdneri</name>
    <dbReference type="NCBI Taxonomy" id="8022"/>
    <lineage>
        <taxon>Eukaryota</taxon>
        <taxon>Metazoa</taxon>
        <taxon>Chordata</taxon>
        <taxon>Craniata</taxon>
        <taxon>Vertebrata</taxon>
        <taxon>Euteleostomi</taxon>
        <taxon>Actinopterygii</taxon>
        <taxon>Neopterygii</taxon>
        <taxon>Teleostei</taxon>
        <taxon>Protacanthopterygii</taxon>
        <taxon>Salmoniformes</taxon>
        <taxon>Salmonidae</taxon>
        <taxon>Salmoninae</taxon>
        <taxon>Oncorhynchus</taxon>
    </lineage>
</organism>
<gene>
    <name evidence="5" type="ORF">GSONMT00056078001</name>
</gene>